<keyword evidence="3" id="KW-1185">Reference proteome</keyword>
<protein>
    <submittedName>
        <fullName evidence="2">Uncharacterized protein</fullName>
    </submittedName>
</protein>
<evidence type="ECO:0000313" key="3">
    <source>
        <dbReference type="Proteomes" id="UP001341840"/>
    </source>
</evidence>
<name>A0ABU6UG09_9FABA</name>
<dbReference type="Proteomes" id="UP001341840">
    <property type="component" value="Unassembled WGS sequence"/>
</dbReference>
<comment type="caution">
    <text evidence="2">The sequence shown here is derived from an EMBL/GenBank/DDBJ whole genome shotgun (WGS) entry which is preliminary data.</text>
</comment>
<gene>
    <name evidence="2" type="ORF">PIB30_043262</name>
</gene>
<evidence type="ECO:0000256" key="1">
    <source>
        <dbReference type="SAM" id="MobiDB-lite"/>
    </source>
</evidence>
<sequence>MPVMISKSDRSERRTTPIVVNGPSVSDDEEDFMSSLKGEGVPVRQNRPGKAEARVTPTKPNSRRGAETVDVSLQKNRERRRQRERQARRASPAATYMNSEEEGTTT</sequence>
<feature type="region of interest" description="Disordered" evidence="1">
    <location>
        <begin position="1"/>
        <end position="106"/>
    </location>
</feature>
<accession>A0ABU6UG09</accession>
<proteinExistence type="predicted"/>
<reference evidence="2 3" key="1">
    <citation type="journal article" date="2023" name="Plants (Basel)">
        <title>Bridging the Gap: Combining Genomics and Transcriptomics Approaches to Understand Stylosanthes scabra, an Orphan Legume from the Brazilian Caatinga.</title>
        <authorList>
            <person name="Ferreira-Neto J.R.C."/>
            <person name="da Silva M.D."/>
            <person name="Binneck E."/>
            <person name="de Melo N.F."/>
            <person name="da Silva R.H."/>
            <person name="de Melo A.L.T.M."/>
            <person name="Pandolfi V."/>
            <person name="Bustamante F.O."/>
            <person name="Brasileiro-Vidal A.C."/>
            <person name="Benko-Iseppon A.M."/>
        </authorList>
    </citation>
    <scope>NUCLEOTIDE SEQUENCE [LARGE SCALE GENOMIC DNA]</scope>
    <source>
        <tissue evidence="2">Leaves</tissue>
    </source>
</reference>
<evidence type="ECO:0000313" key="2">
    <source>
        <dbReference type="EMBL" id="MED6159550.1"/>
    </source>
</evidence>
<feature type="compositionally biased region" description="Basic residues" evidence="1">
    <location>
        <begin position="77"/>
        <end position="88"/>
    </location>
</feature>
<dbReference type="EMBL" id="JASCZI010121080">
    <property type="protein sequence ID" value="MED6159550.1"/>
    <property type="molecule type" value="Genomic_DNA"/>
</dbReference>
<organism evidence="2 3">
    <name type="scientific">Stylosanthes scabra</name>
    <dbReference type="NCBI Taxonomy" id="79078"/>
    <lineage>
        <taxon>Eukaryota</taxon>
        <taxon>Viridiplantae</taxon>
        <taxon>Streptophyta</taxon>
        <taxon>Embryophyta</taxon>
        <taxon>Tracheophyta</taxon>
        <taxon>Spermatophyta</taxon>
        <taxon>Magnoliopsida</taxon>
        <taxon>eudicotyledons</taxon>
        <taxon>Gunneridae</taxon>
        <taxon>Pentapetalae</taxon>
        <taxon>rosids</taxon>
        <taxon>fabids</taxon>
        <taxon>Fabales</taxon>
        <taxon>Fabaceae</taxon>
        <taxon>Papilionoideae</taxon>
        <taxon>50 kb inversion clade</taxon>
        <taxon>dalbergioids sensu lato</taxon>
        <taxon>Dalbergieae</taxon>
        <taxon>Pterocarpus clade</taxon>
        <taxon>Stylosanthes</taxon>
    </lineage>
</organism>